<evidence type="ECO:0000313" key="2">
    <source>
        <dbReference type="Ensembl" id="ENSRNOP00000044872.3"/>
    </source>
</evidence>
<name>Q5PQS8_RAT</name>
<sequence>MGFKNGSYDRSIRGMSRSWGYRTHFKGEKDRCEGSLEQAPILSWQLSSMSGSGVPLLLLSIAVYSSLKNASKKKIALPLAITSHPNLTVLILDWDLPGPDLCLIHLCVPKIEYQVVQGWLPTPI</sequence>
<evidence type="ECO:0000313" key="1">
    <source>
        <dbReference type="EMBL" id="AAH87049.1"/>
    </source>
</evidence>
<keyword evidence="3" id="KW-1185">Reference proteome</keyword>
<accession>Q5PQS8</accession>
<organism evidence="1">
    <name type="scientific">Rattus norvegicus</name>
    <name type="common">Rat</name>
    <dbReference type="NCBI Taxonomy" id="10116"/>
    <lineage>
        <taxon>Eukaryota</taxon>
        <taxon>Metazoa</taxon>
        <taxon>Chordata</taxon>
        <taxon>Craniata</taxon>
        <taxon>Vertebrata</taxon>
        <taxon>Euteleostomi</taxon>
        <taxon>Mammalia</taxon>
        <taxon>Eutheria</taxon>
        <taxon>Euarchontoglires</taxon>
        <taxon>Glires</taxon>
        <taxon>Rodentia</taxon>
        <taxon>Myomorpha</taxon>
        <taxon>Muroidea</taxon>
        <taxon>Muridae</taxon>
        <taxon>Murinae</taxon>
        <taxon>Rattus</taxon>
    </lineage>
</organism>
<evidence type="ECO:0000313" key="4">
    <source>
        <dbReference type="RGD" id="1566032"/>
    </source>
</evidence>
<dbReference type="RGD" id="1566032">
    <property type="gene designation" value="1700029M20Rikl"/>
</dbReference>
<dbReference type="HOGENOM" id="CLU_2003207_0_0_1"/>
<dbReference type="EMBL" id="BC087049">
    <property type="protein sequence ID" value="AAH87049.1"/>
    <property type="molecule type" value="mRNA"/>
</dbReference>
<reference evidence="1" key="1">
    <citation type="journal article" date="2004" name="Genome Res.">
        <title>The status, quality, and expansion of the NIH full-length cDNA project: the Mammalian Gene Collection (MGC).</title>
        <authorList>
            <consortium name="The MGC Project Team"/>
            <person name="Gerhard D.S."/>
            <person name="Wagner L."/>
            <person name="Feingold E.A."/>
            <person name="Shenmen C.M."/>
            <person name="Grouse L.H."/>
            <person name="Schuler G."/>
            <person name="Klein S.L."/>
            <person name="Old S."/>
            <person name="Rasooly R."/>
            <person name="Good P."/>
            <person name="Guyer M."/>
            <person name="Peck A.M."/>
            <person name="Derge J.G."/>
            <person name="Lipman D."/>
            <person name="Collins F.S."/>
            <person name="Jang W."/>
            <person name="Sherry S."/>
            <person name="Feolo M."/>
            <person name="Misquitta L."/>
            <person name="Lee E."/>
            <person name="Rotmistrovsky K."/>
            <person name="Greenhut S.F."/>
            <person name="Schaefer C.F."/>
            <person name="Buetow K."/>
            <person name="Bonner T.I."/>
            <person name="Haussler D."/>
            <person name="Kent J."/>
            <person name="Kiekhaus M."/>
            <person name="Furey T."/>
            <person name="Brent M."/>
            <person name="Prange C."/>
            <person name="Schreiber K."/>
            <person name="Shapiro N."/>
            <person name="Bhat N.K."/>
            <person name="Hopkins R.F."/>
            <person name="Hsie F."/>
            <person name="Driscoll T."/>
            <person name="Soares M.B."/>
            <person name="Casavant T.L."/>
            <person name="Scheetz T.E."/>
            <person name="Brown-stein M.J."/>
            <person name="Usdin T.B."/>
            <person name="Toshiyuki S."/>
            <person name="Carninci P."/>
            <person name="Piao Y."/>
            <person name="Dudekula D.B."/>
            <person name="Ko M.S."/>
            <person name="Kawakami K."/>
            <person name="Suzuki Y."/>
            <person name="Sugano S."/>
            <person name="Gruber C.E."/>
            <person name="Smith M.R."/>
            <person name="Simmons B."/>
            <person name="Moore T."/>
            <person name="Waterman R."/>
            <person name="Johnson S.L."/>
            <person name="Ruan Y."/>
            <person name="Wei C.L."/>
            <person name="Mathavan S."/>
            <person name="Gunaratne P.H."/>
            <person name="Wu J."/>
            <person name="Garcia A.M."/>
            <person name="Hulyk S.W."/>
            <person name="Fuh E."/>
            <person name="Yuan Y."/>
            <person name="Sneed A."/>
            <person name="Kowis C."/>
            <person name="Hodgson A."/>
            <person name="Muzny D.M."/>
            <person name="McPherson J."/>
            <person name="Gibbs R.A."/>
            <person name="Fahey J."/>
            <person name="Helton E."/>
            <person name="Ketteman M."/>
            <person name="Madan A."/>
            <person name="Rodrigues S."/>
            <person name="Sanchez A."/>
            <person name="Whiting M."/>
            <person name="Madari A."/>
            <person name="Young A.C."/>
            <person name="Wetherby K.D."/>
            <person name="Granite S.J."/>
            <person name="Kwong P.N."/>
            <person name="Brinkley C.P."/>
            <person name="Pearson R.L."/>
            <person name="Bouffard G.G."/>
            <person name="Blakesly R.W."/>
            <person name="Green E.D."/>
            <person name="Dickson M.C."/>
            <person name="Rodriguez A.C."/>
            <person name="Grimwood J."/>
            <person name="Schmutz J."/>
            <person name="Myers R.M."/>
            <person name="Butterfield Y.S."/>
            <person name="Griffith M."/>
            <person name="Griffith O.L."/>
            <person name="Krzywinski M.I."/>
            <person name="Liao N."/>
            <person name="Morin R."/>
            <person name="Morrin R."/>
            <person name="Palmquist D."/>
            <person name="Petrescu A.S."/>
            <person name="Skalska U."/>
            <person name="Smailus D.E."/>
            <person name="Stott J.M."/>
            <person name="Schnerch A."/>
            <person name="Schein J.E."/>
            <person name="Jones S.J."/>
            <person name="Holt R.A."/>
            <person name="Baross A."/>
            <person name="Marra M.A."/>
            <person name="Clifton S."/>
            <person name="Makowski K.A."/>
            <person name="Bosak S."/>
            <person name="Malek J."/>
        </authorList>
    </citation>
    <scope>NUCLEOTIDE SEQUENCE [LARGE SCALE MRNA]</scope>
    <source>
        <tissue evidence="1">Testis</tissue>
    </source>
</reference>
<dbReference type="Ensembl" id="ENSRNOT00000030881.7">
    <property type="protein sequence ID" value="ENSRNOP00000044872.3"/>
    <property type="gene ID" value="ENSRNOG00000026676.7"/>
</dbReference>
<dbReference type="AlphaFoldDB" id="Q5PQS8"/>
<protein>
    <submittedName>
        <fullName evidence="2">RIKEN cDNA 1700029M20 gene like</fullName>
    </submittedName>
</protein>
<dbReference type="PaxDb" id="10116-ENSRNOP00000044872"/>
<dbReference type="Bgee" id="ENSRNOG00000026676">
    <property type="expression patterns" value="Expressed in testis and 2 other cell types or tissues"/>
</dbReference>
<gene>
    <name evidence="2 4" type="primary">1700029M20Rikl</name>
    <name evidence="1" type="synonym">LOC500567</name>
</gene>
<dbReference type="Proteomes" id="UP000002494">
    <property type="component" value="Chromosome 5"/>
</dbReference>
<reference evidence="2" key="3">
    <citation type="submission" date="2025-05" db="UniProtKB">
        <authorList>
            <consortium name="Ensembl"/>
        </authorList>
    </citation>
    <scope>IDENTIFICATION</scope>
    <source>
        <strain evidence="2">Brown Norway</strain>
    </source>
</reference>
<reference evidence="2 3" key="2">
    <citation type="journal article" date="2004" name="Nature">
        <title>Genome sequence of the Brown Norway rat yields insights into mammalian evolution.</title>
        <authorList>
            <consortium name="Rat Genome Sequencing Project Consortium"/>
            <person name="Gibbs R.A."/>
            <person name="Weinstock G.M."/>
            <person name="Metzker M.L."/>
            <person name="Muzny D.M."/>
            <person name="Sodergren E.J."/>
            <person name="Scherer S."/>
            <person name="Scott G."/>
            <person name="Steffen D."/>
            <person name="Worley K.C."/>
            <person name="Burch P.E."/>
            <person name="Okwuonu G."/>
            <person name="Hines S."/>
            <person name="Lewis L."/>
            <person name="Deramo C."/>
            <person name="Delgado O."/>
            <person name="Dugan-Rocha S."/>
            <person name="Miner G."/>
            <person name="Morgan M."/>
            <person name="Hawes A."/>
            <person name="Gill R."/>
            <person name="Holt R.A."/>
            <person name="Adams M.D."/>
            <person name="Amanatides P.G."/>
            <person name="Baden-Tillson H."/>
            <person name="Barnstead M."/>
            <person name="Chin S."/>
            <person name="Evans C.A."/>
            <person name="Ferriera S."/>
            <person name="Fosler C."/>
            <person name="Glodek A."/>
            <person name="Gu Z."/>
            <person name="Jennings D."/>
            <person name="Kraft C.L."/>
            <person name="Nguyen T."/>
            <person name="Pfannkoch C.M."/>
            <person name="Sitter C."/>
            <person name="Sutton G.G."/>
            <person name="Venter J.C."/>
            <person name="Woodage T."/>
            <person name="Smith D."/>
            <person name="Lee H.-M."/>
            <person name="Gustafson E."/>
            <person name="Cahill P."/>
            <person name="Kana A."/>
            <person name="Doucette-Stamm L."/>
            <person name="Weinstock K."/>
            <person name="Fechtel K."/>
            <person name="Weiss R.B."/>
            <person name="Dunn D.M."/>
            <person name="Green E.D."/>
            <person name="Blakesley R.W."/>
            <person name="Bouffard G.G."/>
            <person name="De Jong P.J."/>
            <person name="Osoegawa K."/>
            <person name="Zhu B."/>
            <person name="Marra M."/>
            <person name="Schein J."/>
            <person name="Bosdet I."/>
            <person name="Fjell C."/>
            <person name="Jones S."/>
            <person name="Krzywinski M."/>
            <person name="Mathewson C."/>
            <person name="Siddiqui A."/>
            <person name="Wye N."/>
            <person name="McPherson J."/>
            <person name="Zhao S."/>
            <person name="Fraser C.M."/>
            <person name="Shetty J."/>
            <person name="Shatsman S."/>
            <person name="Geer K."/>
            <person name="Chen Y."/>
            <person name="Abramzon S."/>
            <person name="Nierman W.C."/>
            <person name="Havlak P.H."/>
            <person name="Chen R."/>
            <person name="Durbin K.J."/>
            <person name="Egan A."/>
            <person name="Ren Y."/>
            <person name="Song X.-Z."/>
            <person name="Li B."/>
            <person name="Liu Y."/>
            <person name="Qin X."/>
            <person name="Cawley S."/>
            <person name="Cooney A.J."/>
            <person name="D'Souza L.M."/>
            <person name="Martin K."/>
            <person name="Wu J.Q."/>
            <person name="Gonzalez-Garay M.L."/>
            <person name="Jackson A.R."/>
            <person name="Kalafus K.J."/>
            <person name="McLeod M.P."/>
            <person name="Milosavljevic A."/>
            <person name="Virk D."/>
            <person name="Volkov A."/>
            <person name="Wheeler D.A."/>
            <person name="Zhang Z."/>
            <person name="Bailey J.A."/>
            <person name="Eichler E.E."/>
            <person name="Tuzun E."/>
            <person name="Birney E."/>
            <person name="Mongin E."/>
            <person name="Ureta-Vidal A."/>
            <person name="Woodwark C."/>
            <person name="Zdobnov E."/>
            <person name="Bork P."/>
            <person name="Suyama M."/>
            <person name="Torrents D."/>
            <person name="Alexandersson M."/>
            <person name="Trask B.J."/>
            <person name="Young J.M."/>
            <person name="Huang H."/>
            <person name="Wang H."/>
            <person name="Xing H."/>
            <person name="Daniels S."/>
            <person name="Gietzen D."/>
            <person name="Schmidt J."/>
            <person name="Stevens K."/>
            <person name="Vitt U."/>
            <person name="Wingrove J."/>
            <person name="Camara F."/>
            <person name="Mar Alba M."/>
            <person name="Abril J.F."/>
            <person name="Guigo R."/>
            <person name="Smit A."/>
            <person name="Dubchak I."/>
            <person name="Rubin E.M."/>
            <person name="Couronne O."/>
            <person name="Poliakov A."/>
            <person name="Huebner N."/>
            <person name="Ganten D."/>
            <person name="Goesele C."/>
            <person name="Hummel O."/>
            <person name="Kreitler T."/>
            <person name="Lee Y.-A."/>
            <person name="Monti J."/>
            <person name="Schulz H."/>
            <person name="Zimdahl H."/>
            <person name="Himmelbauer H."/>
            <person name="Lehrach H."/>
            <person name="Jacob H.J."/>
            <person name="Bromberg S."/>
            <person name="Gullings-Handley J."/>
            <person name="Jensen-Seaman M.I."/>
            <person name="Kwitek A.E."/>
            <person name="Lazar J."/>
            <person name="Pasko D."/>
            <person name="Tonellato P.J."/>
            <person name="Twigger S."/>
            <person name="Ponting C.P."/>
            <person name="Duarte J.M."/>
            <person name="Rice S."/>
            <person name="Goodstadt L."/>
            <person name="Beatson S.A."/>
            <person name="Emes R.D."/>
            <person name="Winter E.E."/>
            <person name="Webber C."/>
            <person name="Brandt P."/>
            <person name="Nyakatura G."/>
            <person name="Adetobi M."/>
            <person name="Chiaromonte F."/>
            <person name="Elnitski L."/>
            <person name="Eswara P."/>
            <person name="Hardison R.C."/>
            <person name="Hou M."/>
            <person name="Kolbe D."/>
            <person name="Makova K."/>
            <person name="Miller W."/>
            <person name="Nekrutenko A."/>
            <person name="Riemer C."/>
            <person name="Schwartz S."/>
            <person name="Taylor J."/>
            <person name="Yang S."/>
            <person name="Zhang Y."/>
            <person name="Lindpaintner K."/>
            <person name="Andrews T.D."/>
            <person name="Caccamo M."/>
            <person name="Clamp M."/>
            <person name="Clarke L."/>
            <person name="Curwen V."/>
            <person name="Durbin R.M."/>
            <person name="Eyras E."/>
            <person name="Searle S.M."/>
            <person name="Cooper G.M."/>
            <person name="Batzoglou S."/>
            <person name="Brudno M."/>
            <person name="Sidow A."/>
            <person name="Stone E.A."/>
            <person name="Payseur B.A."/>
            <person name="Bourque G."/>
            <person name="Lopez-Otin C."/>
            <person name="Puente X.S."/>
            <person name="Chakrabarti K."/>
            <person name="Chatterji S."/>
            <person name="Dewey C."/>
            <person name="Pachter L."/>
            <person name="Bray N."/>
            <person name="Yap V.B."/>
            <person name="Caspi A."/>
            <person name="Tesler G."/>
            <person name="Pevzner P.A."/>
            <person name="Haussler D."/>
            <person name="Roskin K.M."/>
            <person name="Baertsch R."/>
            <person name="Clawson H."/>
            <person name="Furey T.S."/>
            <person name="Hinrichs A.S."/>
            <person name="Karolchik D."/>
            <person name="Kent W.J."/>
            <person name="Rosenbloom K.R."/>
            <person name="Trumbower H."/>
            <person name="Weirauch M."/>
            <person name="Cooper D.N."/>
            <person name="Stenson P.D."/>
            <person name="Ma B."/>
            <person name="Brent M."/>
            <person name="Arumugam M."/>
            <person name="Shteynberg D."/>
            <person name="Copley R.R."/>
            <person name="Taylor M.S."/>
            <person name="Riethman H."/>
            <person name="Mudunuri U."/>
            <person name="Peterson J."/>
            <person name="Guyer M."/>
            <person name="Felsenfeld A."/>
            <person name="Old S."/>
            <person name="Mockrin S."/>
            <person name="Collins F.S."/>
        </authorList>
    </citation>
    <scope>NUCLEOTIDE SEQUENCE [LARGE SCALE GENOMIC DNA]</scope>
    <source>
        <strain evidence="2 3">Brown Norway</strain>
    </source>
</reference>
<proteinExistence type="evidence at transcript level"/>
<dbReference type="UCSC" id="RGD:1566032">
    <property type="organism name" value="rat"/>
</dbReference>
<dbReference type="AGR" id="RGD:1566032"/>
<evidence type="ECO:0000313" key="3">
    <source>
        <dbReference type="Proteomes" id="UP000002494"/>
    </source>
</evidence>